<gene>
    <name evidence="1" type="ORF">SAMN05192562_11368</name>
</gene>
<name>A0A1I7EA76_9ENTR</name>
<sequence length="446" mass="50289">MVMKLVRKKAPRGGLIRWLDDDEETAIKNVAGRRVSTGREQYELAEKVLREMRQRETWLQCDCVPGDSPAMNSANLMQDTGTLFLSGFNHEHAPDCAMYRPFSGDAGATSSGTRKTAGSRRISYRDFLPLDDTDTRIKAPGRPVAPADDRTRRTRRSRIARLLLSLIEDAGLNRLATLHPLPSRGVMDSINALRTVTENIEFIRGRKLSEIVRFSPAMSENGRKKLMQELERPDTHWPAGKTRMFFQIFMSDQVTRDEVLFRWPGGELPFRPERGVSINGEAQDGARPPYWVILAFRRGIDGMVICSEGYAHALFRRGCPLPVDSGLERTTLESLSEVAVWLAKKPGTPALSLEKPLFDTEVNVDGEKGFVLPDFIITASKPGGKQHTVVVETMGYTDDDYCVRKAEQHKGMRQLGLLQTDPPRWPLELDKTFSRHVFGIFMNLDD</sequence>
<evidence type="ECO:0000313" key="2">
    <source>
        <dbReference type="Proteomes" id="UP000199187"/>
    </source>
</evidence>
<dbReference type="Proteomes" id="UP000199187">
    <property type="component" value="Unassembled WGS sequence"/>
</dbReference>
<organism evidence="1 2">
    <name type="scientific">Kosakonia arachidis</name>
    <dbReference type="NCBI Taxonomy" id="551989"/>
    <lineage>
        <taxon>Bacteria</taxon>
        <taxon>Pseudomonadati</taxon>
        <taxon>Pseudomonadota</taxon>
        <taxon>Gammaproteobacteria</taxon>
        <taxon>Enterobacterales</taxon>
        <taxon>Enterobacteriaceae</taxon>
        <taxon>Kosakonia</taxon>
    </lineage>
</organism>
<protein>
    <submittedName>
        <fullName evidence="1">Uncharacterized protein</fullName>
    </submittedName>
</protein>
<dbReference type="RefSeq" id="WP_090127022.1">
    <property type="nucleotide sequence ID" value="NZ_CP045299.1"/>
</dbReference>
<reference evidence="2" key="1">
    <citation type="submission" date="2016-10" db="EMBL/GenBank/DDBJ databases">
        <authorList>
            <person name="Varghese N."/>
            <person name="Submissions S."/>
        </authorList>
    </citation>
    <scope>NUCLEOTIDE SEQUENCE [LARGE SCALE GENOMIC DNA]</scope>
    <source>
        <strain evidence="2">Ah-143</strain>
    </source>
</reference>
<proteinExistence type="predicted"/>
<keyword evidence="2" id="KW-1185">Reference proteome</keyword>
<dbReference type="AlphaFoldDB" id="A0A1I7EA76"/>
<accession>A0A1I7EA76</accession>
<dbReference type="EMBL" id="FPAU01000013">
    <property type="protein sequence ID" value="SFU20837.1"/>
    <property type="molecule type" value="Genomic_DNA"/>
</dbReference>
<evidence type="ECO:0000313" key="1">
    <source>
        <dbReference type="EMBL" id="SFU20837.1"/>
    </source>
</evidence>
<dbReference type="OrthoDB" id="6613795at2"/>